<reference evidence="1 2" key="1">
    <citation type="submission" date="2017-07" db="EMBL/GenBank/DDBJ databases">
        <title>Leptospira spp. isolated from tropical soils.</title>
        <authorList>
            <person name="Thibeaux R."/>
            <person name="Iraola G."/>
            <person name="Ferres I."/>
            <person name="Bierque E."/>
            <person name="Girault D."/>
            <person name="Soupe-Gilbert M.-E."/>
            <person name="Picardeau M."/>
            <person name="Goarant C."/>
        </authorList>
    </citation>
    <scope>NUCLEOTIDE SEQUENCE [LARGE SCALE GENOMIC DNA]</scope>
    <source>
        <strain evidence="1 2">FH2-C-A2</strain>
    </source>
</reference>
<accession>A0A2M9ZB67</accession>
<evidence type="ECO:0000313" key="2">
    <source>
        <dbReference type="Proteomes" id="UP000231912"/>
    </source>
</evidence>
<dbReference type="EMBL" id="NPDT01000004">
    <property type="protein sequence ID" value="PJZ65649.1"/>
    <property type="molecule type" value="Genomic_DNA"/>
</dbReference>
<protein>
    <submittedName>
        <fullName evidence="1">Uncharacterized protein</fullName>
    </submittedName>
</protein>
<comment type="caution">
    <text evidence="1">The sequence shown here is derived from an EMBL/GenBank/DDBJ whole genome shotgun (WGS) entry which is preliminary data.</text>
</comment>
<evidence type="ECO:0000313" key="1">
    <source>
        <dbReference type="EMBL" id="PJZ65649.1"/>
    </source>
</evidence>
<proteinExistence type="predicted"/>
<name>A0A2M9ZB67_9LEPT</name>
<dbReference type="AlphaFoldDB" id="A0A2M9ZB67"/>
<organism evidence="1 2">
    <name type="scientific">Leptospira wolffii</name>
    <dbReference type="NCBI Taxonomy" id="409998"/>
    <lineage>
        <taxon>Bacteria</taxon>
        <taxon>Pseudomonadati</taxon>
        <taxon>Spirochaetota</taxon>
        <taxon>Spirochaetia</taxon>
        <taxon>Leptospirales</taxon>
        <taxon>Leptospiraceae</taxon>
        <taxon>Leptospira</taxon>
    </lineage>
</organism>
<dbReference type="Proteomes" id="UP000231912">
    <property type="component" value="Unassembled WGS sequence"/>
</dbReference>
<gene>
    <name evidence="1" type="ORF">CH371_12025</name>
</gene>
<sequence length="161" mass="17301">MKSTAYSITIALLILNACSRGPEKDMNSLLFETVVADLGPSGTNLANLSFDGFSRDNIPVVSCDVDNSSGKGIRINLPTDIFAGGYYLKIVTVPNTSPYLFPENGDLDLFMSASHLPANPPSCTLTRTVNTNLRYTASVSSNCILMGGHTLTRFEVDCKPD</sequence>